<dbReference type="GO" id="GO:0003847">
    <property type="term" value="F:1-alkyl-2-acetylglycerophosphocholine esterase activity"/>
    <property type="evidence" value="ECO:0007669"/>
    <property type="project" value="TreeGrafter"/>
</dbReference>
<protein>
    <recommendedName>
        <fullName evidence="6">1-alkyl-2-acetylglycerophosphocholine esterase</fullName>
    </recommendedName>
</protein>
<feature type="non-terminal residue" evidence="5">
    <location>
        <position position="204"/>
    </location>
</feature>
<keyword evidence="4" id="KW-0812">Transmembrane</keyword>
<evidence type="ECO:0008006" key="6">
    <source>
        <dbReference type="Google" id="ProtNLM"/>
    </source>
</evidence>
<evidence type="ECO:0000256" key="3">
    <source>
        <dbReference type="ARBA" id="ARBA00023098"/>
    </source>
</evidence>
<name>A0A382PWE0_9ZZZZ</name>
<dbReference type="Gene3D" id="3.40.50.1820">
    <property type="entry name" value="alpha/beta hydrolase"/>
    <property type="match status" value="1"/>
</dbReference>
<evidence type="ECO:0000313" key="5">
    <source>
        <dbReference type="EMBL" id="SVC76948.1"/>
    </source>
</evidence>
<keyword evidence="3" id="KW-0443">Lipid metabolism</keyword>
<proteinExistence type="predicted"/>
<evidence type="ECO:0000256" key="2">
    <source>
        <dbReference type="ARBA" id="ARBA00022963"/>
    </source>
</evidence>
<organism evidence="5">
    <name type="scientific">marine metagenome</name>
    <dbReference type="NCBI Taxonomy" id="408172"/>
    <lineage>
        <taxon>unclassified sequences</taxon>
        <taxon>metagenomes</taxon>
        <taxon>ecological metagenomes</taxon>
    </lineage>
</organism>
<gene>
    <name evidence="5" type="ORF">METZ01_LOCUS329802</name>
</gene>
<feature type="transmembrane region" description="Helical" evidence="4">
    <location>
        <begin position="7"/>
        <end position="28"/>
    </location>
</feature>
<keyword evidence="4" id="KW-1133">Transmembrane helix</keyword>
<dbReference type="SUPFAM" id="SSF53474">
    <property type="entry name" value="alpha/beta-Hydrolases"/>
    <property type="match status" value="1"/>
</dbReference>
<dbReference type="GO" id="GO:0016042">
    <property type="term" value="P:lipid catabolic process"/>
    <property type="evidence" value="ECO:0007669"/>
    <property type="project" value="UniProtKB-KW"/>
</dbReference>
<sequence length="204" mass="23343">MNRISFIIFYCFCCIFIYSCGAVISNLVPFENLPIPSGNYKVGTRVYTWVDTDRYEWFTSTPEDYRKIVVQVWYPATSISGSSVPYLDQWKRRIGPISEQIDVPKIFIHSIKNVQSNSFLNAEAINIGSPYPLIIFSHGLGGMRMQNTIQMEELASHGYIALAIDHAYDANVTLFDDGTIADYRSGSERELTVEEFWNLRLPQI</sequence>
<dbReference type="PROSITE" id="PS51257">
    <property type="entry name" value="PROKAR_LIPOPROTEIN"/>
    <property type="match status" value="1"/>
</dbReference>
<evidence type="ECO:0000256" key="1">
    <source>
        <dbReference type="ARBA" id="ARBA00022801"/>
    </source>
</evidence>
<dbReference type="AlphaFoldDB" id="A0A382PWE0"/>
<reference evidence="5" key="1">
    <citation type="submission" date="2018-05" db="EMBL/GenBank/DDBJ databases">
        <authorList>
            <person name="Lanie J.A."/>
            <person name="Ng W.-L."/>
            <person name="Kazmierczak K.M."/>
            <person name="Andrzejewski T.M."/>
            <person name="Davidsen T.M."/>
            <person name="Wayne K.J."/>
            <person name="Tettelin H."/>
            <person name="Glass J.I."/>
            <person name="Rusch D."/>
            <person name="Podicherti R."/>
            <person name="Tsui H.-C.T."/>
            <person name="Winkler M.E."/>
        </authorList>
    </citation>
    <scope>NUCLEOTIDE SEQUENCE</scope>
</reference>
<dbReference type="PANTHER" id="PTHR10272">
    <property type="entry name" value="PLATELET-ACTIVATING FACTOR ACETYLHYDROLASE"/>
    <property type="match status" value="1"/>
</dbReference>
<keyword evidence="4" id="KW-0472">Membrane</keyword>
<evidence type="ECO:0000256" key="4">
    <source>
        <dbReference type="SAM" id="Phobius"/>
    </source>
</evidence>
<dbReference type="EMBL" id="UINC01109849">
    <property type="protein sequence ID" value="SVC76948.1"/>
    <property type="molecule type" value="Genomic_DNA"/>
</dbReference>
<dbReference type="Pfam" id="PF03403">
    <property type="entry name" value="PAF-AH_p_II"/>
    <property type="match status" value="1"/>
</dbReference>
<dbReference type="PANTHER" id="PTHR10272:SF0">
    <property type="entry name" value="PLATELET-ACTIVATING FACTOR ACETYLHYDROLASE"/>
    <property type="match status" value="1"/>
</dbReference>
<keyword evidence="1" id="KW-0378">Hydrolase</keyword>
<keyword evidence="2" id="KW-0442">Lipid degradation</keyword>
<accession>A0A382PWE0</accession>
<dbReference type="InterPro" id="IPR029058">
    <property type="entry name" value="AB_hydrolase_fold"/>
</dbReference>